<keyword evidence="3" id="KW-1185">Reference proteome</keyword>
<dbReference type="Proteomes" id="UP000601768">
    <property type="component" value="Unassembled WGS sequence"/>
</dbReference>
<sequence>MYSIVIILLAALFVIAVIINAIQQYKNNIEAEKRNELNRLKIVIDEAEDTLLAAEYLPISSVMKEIIYKRLINGMSEALKVSPGIPEYQKRISEVQDIKAAHTVTPTDPNNFNFTLPDHEKQIIVLIQGIKRLRMILRSELQKGNIGNDIFSAEDKYLERYQLMVNIETLAKRIQSSLQAQMPGSARQYLEKGIGALKKQASQDDYVIRRKADFENQLANIQEAMRNANQQDTERRIEADKDELDELFAPKKKW</sequence>
<evidence type="ECO:0008006" key="4">
    <source>
        <dbReference type="Google" id="ProtNLM"/>
    </source>
</evidence>
<name>A0A8J6IN85_9ALTE</name>
<evidence type="ECO:0000313" key="2">
    <source>
        <dbReference type="EMBL" id="MBC3764446.1"/>
    </source>
</evidence>
<reference evidence="2" key="1">
    <citation type="journal article" date="2018" name="Int. J. Syst. Evol. Microbiol.">
        <title>Neptunicella marina gen. nov., sp. nov., isolated from surface seawater.</title>
        <authorList>
            <person name="Liu X."/>
            <person name="Lai Q."/>
            <person name="Du Y."/>
            <person name="Zhang X."/>
            <person name="Liu Z."/>
            <person name="Sun F."/>
            <person name="Shao Z."/>
        </authorList>
    </citation>
    <scope>NUCLEOTIDE SEQUENCE</scope>
    <source>
        <strain evidence="2">S27-2</strain>
    </source>
</reference>
<keyword evidence="1" id="KW-0175">Coiled coil</keyword>
<comment type="caution">
    <text evidence="2">The sequence shown here is derived from an EMBL/GenBank/DDBJ whole genome shotgun (WGS) entry which is preliminary data.</text>
</comment>
<evidence type="ECO:0000256" key="1">
    <source>
        <dbReference type="SAM" id="Coils"/>
    </source>
</evidence>
<dbReference type="AlphaFoldDB" id="A0A8J6IN85"/>
<evidence type="ECO:0000313" key="3">
    <source>
        <dbReference type="Proteomes" id="UP000601768"/>
    </source>
</evidence>
<accession>A0A8J6IN85</accession>
<organism evidence="2 3">
    <name type="scientific">Neptunicella marina</name>
    <dbReference type="NCBI Taxonomy" id="2125989"/>
    <lineage>
        <taxon>Bacteria</taxon>
        <taxon>Pseudomonadati</taxon>
        <taxon>Pseudomonadota</taxon>
        <taxon>Gammaproteobacteria</taxon>
        <taxon>Alteromonadales</taxon>
        <taxon>Alteromonadaceae</taxon>
        <taxon>Neptunicella</taxon>
    </lineage>
</organism>
<feature type="coiled-coil region" evidence="1">
    <location>
        <begin position="15"/>
        <end position="50"/>
    </location>
</feature>
<reference evidence="2" key="2">
    <citation type="submission" date="2020-08" db="EMBL/GenBank/DDBJ databases">
        <authorList>
            <person name="Lai Q."/>
        </authorList>
    </citation>
    <scope>NUCLEOTIDE SEQUENCE</scope>
    <source>
        <strain evidence="2">S27-2</strain>
    </source>
</reference>
<dbReference type="RefSeq" id="WP_186504919.1">
    <property type="nucleotide sequence ID" value="NZ_JACNEP010000001.1"/>
</dbReference>
<dbReference type="EMBL" id="JACNEP010000001">
    <property type="protein sequence ID" value="MBC3764446.1"/>
    <property type="molecule type" value="Genomic_DNA"/>
</dbReference>
<protein>
    <recommendedName>
        <fullName evidence="4">DNA repair protein</fullName>
    </recommendedName>
</protein>
<gene>
    <name evidence="2" type="ORF">H8B19_01035</name>
</gene>
<proteinExistence type="predicted"/>